<organism evidence="1">
    <name type="scientific">Penicillium chrysogenum</name>
    <name type="common">Penicillium notatum</name>
    <dbReference type="NCBI Taxonomy" id="5076"/>
    <lineage>
        <taxon>Eukaryota</taxon>
        <taxon>Fungi</taxon>
        <taxon>Dikarya</taxon>
        <taxon>Ascomycota</taxon>
        <taxon>Pezizomycotina</taxon>
        <taxon>Eurotiomycetes</taxon>
        <taxon>Eurotiomycetidae</taxon>
        <taxon>Eurotiales</taxon>
        <taxon>Aspergillaceae</taxon>
        <taxon>Penicillium</taxon>
        <taxon>Penicillium chrysogenum species complex</taxon>
    </lineage>
</organism>
<name>A0A161ZDY8_PENCH</name>
<dbReference type="AlphaFoldDB" id="A0A161ZDY8"/>
<dbReference type="Proteomes" id="UP000076449">
    <property type="component" value="Chromosome I"/>
</dbReference>
<reference evidence="1" key="1">
    <citation type="journal article" date="2014" name="Genome Announc.">
        <title>Complete sequencing and chromosome-scale genome assembly of the industrial progenitor strain P2niaD18 from the penicillin producer Penicillium chrysogenum.</title>
        <authorList>
            <person name="Specht T."/>
            <person name="Dahlmann T.A."/>
            <person name="Zadra I."/>
            <person name="Kurnsteiner H."/>
            <person name="Kuck U."/>
        </authorList>
    </citation>
    <scope>NUCLEOTIDE SEQUENCE [LARGE SCALE GENOMIC DNA]</scope>
    <source>
        <strain evidence="1">P2niaD18</strain>
    </source>
</reference>
<sequence length="74" mass="8293">MYGQLYTINEFARTAAALASGFAKLGEQLAERGEFHSPVPEDRVVGLGFAARPFTVALERLDLHFDRTELRRPD</sequence>
<evidence type="ECO:0000313" key="1">
    <source>
        <dbReference type="EMBL" id="KZN90147.1"/>
    </source>
</evidence>
<dbReference type="EMBL" id="CM002798">
    <property type="protein sequence ID" value="KZN90147.1"/>
    <property type="molecule type" value="Genomic_DNA"/>
</dbReference>
<proteinExistence type="predicted"/>
<accession>A0A161ZDY8</accession>
<protein>
    <submittedName>
        <fullName evidence="1">Uncharacterized protein</fullName>
    </submittedName>
</protein>
<gene>
    <name evidence="1" type="ORF">EN45_002590</name>
</gene>